<name>A0A0W0ZC50_9GAMM</name>
<evidence type="ECO:0000313" key="1">
    <source>
        <dbReference type="EMBL" id="KTD66667.1"/>
    </source>
</evidence>
<comment type="caution">
    <text evidence="1">The sequence shown here is derived from an EMBL/GenBank/DDBJ whole genome shotgun (WGS) entry which is preliminary data.</text>
</comment>
<keyword evidence="2" id="KW-1185">Reference proteome</keyword>
<evidence type="ECO:0000313" key="2">
    <source>
        <dbReference type="Proteomes" id="UP000054600"/>
    </source>
</evidence>
<organism evidence="1 2">
    <name type="scientific">Legionella shakespearei DSM 23087</name>
    <dbReference type="NCBI Taxonomy" id="1122169"/>
    <lineage>
        <taxon>Bacteria</taxon>
        <taxon>Pseudomonadati</taxon>
        <taxon>Pseudomonadota</taxon>
        <taxon>Gammaproteobacteria</taxon>
        <taxon>Legionellales</taxon>
        <taxon>Legionellaceae</taxon>
        <taxon>Legionella</taxon>
    </lineage>
</organism>
<dbReference type="EMBL" id="LNYW01000003">
    <property type="protein sequence ID" value="KTD66667.1"/>
    <property type="molecule type" value="Genomic_DNA"/>
</dbReference>
<sequence>MIAEKIKLLESIKQRQYSKLIALIHDRVIDTLKSPHFNSRLAPYLSKMNKEGIPFTDYDRDPDNISQIKKLINALYHGRQAVLDIEAIDLNIEAINLQQINKTKENLSLLYNHTTHEAYQACYLLTHLDVDVREMFSEELQLLAPILGQLQTFVEDHTEDTKKFAESLRTYPLSYKIGEISGIAVEQMQPNSGDLDYKFLTQFSADLPGYINKLTGFIRTYSYKIMENEPALDNTHLQELQTSALTLLNELETLKTNSVFLPLKVINYIHIISNIITLSMSSLEQIEHFSDSSQDVIRDNLAQLKYVVLPSLFGLVDKIEDNTMLKPGTLSHPLMEQIKPLYELLIYYASKPVDFQEKGEELLSIEDSRFVALRLERTYKRIDHANKALFKVKKAQDALTQFYEILENPLYKDMAIHQLPQEVKGELISHYKILRPYMAKLDYDLNDRLIDSLQGPETWTSYLANPWRWLRGSLPADHVSIILAKRDGLQNLIAKKRATQQFHIDLNMDLIDSVNKQTNLVLFPYSEKTNVFAIDEKAALNVTDTTKTSLIFRTDKSNILLTNPKQLSADQALDLYQYYRNKREKFLVAKNAYDEFNALLKKQSLTIPRAKNGVLRLDKMDKSIKDQCRNLYNLFQPYFINGIPEELRASALSFDKYLVHSFTDQTSSTSSPTIDMFEQLNEHFQIYFTEIDLSWGKKSRTYERLAQEKFTEESNALPLEHDKDIGKRGHHLIQHTKYSKGMNEFRTNLNQILTLFNKSMQAELKINTSGLPFPELGDPEKLAHQSKQVLALKRIFNGLYHLEGIFIELEKLDNRSPETLYMYHLLQAYGHIEEIINITQEVAADPHFGLIGRELFENAQTLIATFQEHSDAYQVTPLEVPHDETVTYNALWYVLNAFHIVPKHIRSLRNNNYLTAEELNELHLNAKKTTVNIEAIIKSSGSYFQLFLQTPNMYFLYRDMSSRLNEFVTTSHDTVINNLDQFRAKIFTPMLLEADQWEDKLGLIPGTVSGPLKQITDEYYKGLLHSVKLDSKTHIGMICDKAPLEKRKTVTDEKIALVKQQLAKLDTNYRHINDLFEKIKSYEQLSGGFVPTSEMIIELSRKDLIATYKKALPKLALLQKKITVDPTTAPKSEALDALLNSQLEEYAPHFSHIKSLVTASRHRYLSTKASYEMELNTATEKLSYLNELTQVQNQDTLLFVKEYTTESFDKQMTVFCNRHIGLQYTDKEYRNKLKEYLMTFKDSIIDEAKTADDINLSVKNLLKKKIKLFEEENFTKYYHLDTVRVALSEFKNYFSVSNLAIESSFSIFEDEVTLARKTKKINKIIDIAENEKLSIDDRFSQIKAKVENVRFNKIMLDYKKEDSFSFTYLIQCILSLLEALYLYTPTSTKLHNNLKSAVDTKPQIGELTKRFGLFATPPAATAEAAEEEETLEATAAATAA</sequence>
<reference evidence="1 2" key="1">
    <citation type="submission" date="2015-11" db="EMBL/GenBank/DDBJ databases">
        <title>Genomic analysis of 38 Legionella species identifies large and diverse effector repertoires.</title>
        <authorList>
            <person name="Burstein D."/>
            <person name="Amaro F."/>
            <person name="Zusman T."/>
            <person name="Lifshitz Z."/>
            <person name="Cohen O."/>
            <person name="Gilbert J.A."/>
            <person name="Pupko T."/>
            <person name="Shuman H.A."/>
            <person name="Segal G."/>
        </authorList>
    </citation>
    <scope>NUCLEOTIDE SEQUENCE [LARGE SCALE GENOMIC DNA]</scope>
    <source>
        <strain evidence="1 2">ATCC 49655</strain>
    </source>
</reference>
<dbReference type="Proteomes" id="UP000054600">
    <property type="component" value="Unassembled WGS sequence"/>
</dbReference>
<dbReference type="STRING" id="1122169.Lsha_0071"/>
<accession>A0A0W0ZC50</accession>
<proteinExistence type="predicted"/>
<gene>
    <name evidence="1" type="primary">sdhA_1</name>
    <name evidence="1" type="ORF">Lsha_0071</name>
</gene>
<dbReference type="eggNOG" id="COG1511">
    <property type="taxonomic scope" value="Bacteria"/>
</dbReference>
<protein>
    <submittedName>
        <fullName evidence="1">SdhA, substrate of the Dot/Icm system</fullName>
    </submittedName>
</protein>
<dbReference type="OrthoDB" id="5647347at2"/>
<dbReference type="RefSeq" id="WP_018577161.1">
    <property type="nucleotide sequence ID" value="NZ_KB892395.1"/>
</dbReference>
<dbReference type="PATRIC" id="fig|1122169.6.peg.77"/>